<dbReference type="PANTHER" id="PTHR30283:SF4">
    <property type="entry name" value="PEROXIDE STRESS RESISTANCE PROTEIN YAAA"/>
    <property type="match status" value="1"/>
</dbReference>
<dbReference type="EMBL" id="AWWH01000201">
    <property type="protein sequence ID" value="ETA73176.1"/>
    <property type="molecule type" value="Genomic_DNA"/>
</dbReference>
<reference evidence="2 3" key="1">
    <citation type="journal article" date="2014" name="Genome Announc.">
        <title>The Genome of the Predominant Equine Lactobacillus Species, Lactobacillus equi, Is Reflective of Its Lifestyle Adaptations to an Herbivorous Host.</title>
        <authorList>
            <person name="O'Donnell M.M."/>
            <person name="Harris H.M."/>
            <person name="O'Toole P.W."/>
            <person name="Ross R.P."/>
        </authorList>
    </citation>
    <scope>NUCLEOTIDE SEQUENCE [LARGE SCALE GENOMIC DNA]</scope>
    <source>
        <strain evidence="2 3">DPC 6820</strain>
    </source>
</reference>
<dbReference type="PATRIC" id="fig|1392007.3.peg.2034"/>
<comment type="caution">
    <text evidence="2">The sequence shown here is derived from an EMBL/GenBank/DDBJ whole genome shotgun (WGS) entry which is preliminary data.</text>
</comment>
<evidence type="ECO:0000256" key="1">
    <source>
        <dbReference type="HAMAP-Rule" id="MF_00652"/>
    </source>
</evidence>
<dbReference type="GO" id="GO:0033194">
    <property type="term" value="P:response to hydroperoxide"/>
    <property type="evidence" value="ECO:0007669"/>
    <property type="project" value="TreeGrafter"/>
</dbReference>
<evidence type="ECO:0000313" key="2">
    <source>
        <dbReference type="EMBL" id="ETA73176.1"/>
    </source>
</evidence>
<comment type="similarity">
    <text evidence="1">Belongs to the UPF0246 family.</text>
</comment>
<keyword evidence="3" id="KW-1185">Reference proteome</keyword>
<protein>
    <recommendedName>
        <fullName evidence="1">UPF0246 protein LEQ_2181</fullName>
    </recommendedName>
</protein>
<organism evidence="2 3">
    <name type="scientific">Ligilactobacillus equi DPC 6820</name>
    <dbReference type="NCBI Taxonomy" id="1392007"/>
    <lineage>
        <taxon>Bacteria</taxon>
        <taxon>Bacillati</taxon>
        <taxon>Bacillota</taxon>
        <taxon>Bacilli</taxon>
        <taxon>Lactobacillales</taxon>
        <taxon>Lactobacillaceae</taxon>
        <taxon>Ligilactobacillus</taxon>
    </lineage>
</organism>
<dbReference type="PANTHER" id="PTHR30283">
    <property type="entry name" value="PEROXIDE STRESS RESPONSE PROTEIN YAAA"/>
    <property type="match status" value="1"/>
</dbReference>
<sequence length="242" mass="27875">MQLIISPSKKMQINQDDFEVFDQPYYQDQSNYLRDVLRKMDFTELKKLWQASDKLVSAGIEDLKRLDYAQGLTPAIMAYTGLQYQAIGADLLTQAQLDYLQDHLWILSAFYGALRPFDGVQPHRLDMKDSLNGEKMYDFWGERLADLVAENGPVINLASDEYAKSVQPYLEAKNFITIAFKEKNSNGKYVTKATNAKRARGYFVRWCAEEGISDVTQLRNFDLVGWTYNSELSQDNLLTFIK</sequence>
<evidence type="ECO:0000313" key="3">
    <source>
        <dbReference type="Proteomes" id="UP000018559"/>
    </source>
</evidence>
<dbReference type="NCBIfam" id="NF002543">
    <property type="entry name" value="PRK02101.1-4"/>
    <property type="match status" value="1"/>
</dbReference>
<dbReference type="InterPro" id="IPR005583">
    <property type="entry name" value="YaaA"/>
</dbReference>
<dbReference type="Pfam" id="PF03883">
    <property type="entry name" value="H2O2_YaaD"/>
    <property type="match status" value="1"/>
</dbReference>
<proteinExistence type="inferred from homology"/>
<name>V7HVU8_9LACO</name>
<gene>
    <name evidence="2" type="ORF">LEQ_2181</name>
</gene>
<dbReference type="HAMAP" id="MF_00652">
    <property type="entry name" value="UPF0246"/>
    <property type="match status" value="1"/>
</dbReference>
<dbReference type="RefSeq" id="WP_023860610.1">
    <property type="nucleotide sequence ID" value="NZ_AWWH01000201.1"/>
</dbReference>
<dbReference type="Proteomes" id="UP000018559">
    <property type="component" value="Unassembled WGS sequence"/>
</dbReference>
<dbReference type="AlphaFoldDB" id="V7HVU8"/>
<dbReference type="GO" id="GO:0005829">
    <property type="term" value="C:cytosol"/>
    <property type="evidence" value="ECO:0007669"/>
    <property type="project" value="TreeGrafter"/>
</dbReference>
<accession>V7HVU8</accession>